<sequence length="222" mass="22292">MSAGPVPRWPGAAGPVLALAALACVHVTAAGSVDPVNGLISEYALLDGSAWAMTCGMIALAMGSVWVAYLLSRLDPARGAAARVLFLAAALGLLLAAAFPTDTEAAVTSVGGEIHRWSAAVVFTALPCAGWMVARRSGNRTLAGVAVASVMLLAAFLAAHPGSPASDLVGDPGYHGLFQRLLVLADITLVLLAARRVGEKGGHPVTGALVPRPSGSGASARV</sequence>
<feature type="region of interest" description="Disordered" evidence="1">
    <location>
        <begin position="203"/>
        <end position="222"/>
    </location>
</feature>
<feature type="transmembrane region" description="Helical" evidence="2">
    <location>
        <begin position="174"/>
        <end position="194"/>
    </location>
</feature>
<keyword evidence="2" id="KW-0812">Transmembrane</keyword>
<accession>A0A7W9IDX0</accession>
<dbReference type="EMBL" id="JACHMP010000001">
    <property type="protein sequence ID" value="MBB5818943.1"/>
    <property type="molecule type" value="Genomic_DNA"/>
</dbReference>
<keyword evidence="2" id="KW-1133">Transmembrane helix</keyword>
<feature type="transmembrane region" description="Helical" evidence="2">
    <location>
        <begin position="114"/>
        <end position="134"/>
    </location>
</feature>
<evidence type="ECO:0000313" key="3">
    <source>
        <dbReference type="EMBL" id="MBB5818943.1"/>
    </source>
</evidence>
<dbReference type="InterPro" id="IPR009339">
    <property type="entry name" value="DUF998"/>
</dbReference>
<feature type="transmembrane region" description="Helical" evidence="2">
    <location>
        <begin position="50"/>
        <end position="71"/>
    </location>
</feature>
<gene>
    <name evidence="3" type="ORF">F4562_002005</name>
</gene>
<feature type="transmembrane region" description="Helical" evidence="2">
    <location>
        <begin position="141"/>
        <end position="162"/>
    </location>
</feature>
<dbReference type="AlphaFoldDB" id="A0A7W9IDX0"/>
<dbReference type="Pfam" id="PF06197">
    <property type="entry name" value="DUF998"/>
    <property type="match status" value="1"/>
</dbReference>
<proteinExistence type="predicted"/>
<evidence type="ECO:0008006" key="5">
    <source>
        <dbReference type="Google" id="ProtNLM"/>
    </source>
</evidence>
<feature type="transmembrane region" description="Helical" evidence="2">
    <location>
        <begin position="80"/>
        <end position="99"/>
    </location>
</feature>
<evidence type="ECO:0000313" key="4">
    <source>
        <dbReference type="Proteomes" id="UP000540685"/>
    </source>
</evidence>
<name>A0A7W9IDX0_9ACTN</name>
<evidence type="ECO:0000256" key="1">
    <source>
        <dbReference type="SAM" id="MobiDB-lite"/>
    </source>
</evidence>
<organism evidence="3 4">
    <name type="scientific">Streptosporangium becharense</name>
    <dbReference type="NCBI Taxonomy" id="1816182"/>
    <lineage>
        <taxon>Bacteria</taxon>
        <taxon>Bacillati</taxon>
        <taxon>Actinomycetota</taxon>
        <taxon>Actinomycetes</taxon>
        <taxon>Streptosporangiales</taxon>
        <taxon>Streptosporangiaceae</taxon>
        <taxon>Streptosporangium</taxon>
    </lineage>
</organism>
<dbReference type="Proteomes" id="UP000540685">
    <property type="component" value="Unassembled WGS sequence"/>
</dbReference>
<dbReference type="RefSeq" id="WP_184539371.1">
    <property type="nucleotide sequence ID" value="NZ_JACHMP010000001.1"/>
</dbReference>
<keyword evidence="2" id="KW-0472">Membrane</keyword>
<keyword evidence="4" id="KW-1185">Reference proteome</keyword>
<protein>
    <recommendedName>
        <fullName evidence="5">DUF998 domain-containing protein</fullName>
    </recommendedName>
</protein>
<evidence type="ECO:0000256" key="2">
    <source>
        <dbReference type="SAM" id="Phobius"/>
    </source>
</evidence>
<reference evidence="3 4" key="1">
    <citation type="submission" date="2020-08" db="EMBL/GenBank/DDBJ databases">
        <title>Sequencing the genomes of 1000 actinobacteria strains.</title>
        <authorList>
            <person name="Klenk H.-P."/>
        </authorList>
    </citation>
    <scope>NUCLEOTIDE SEQUENCE [LARGE SCALE GENOMIC DNA]</scope>
    <source>
        <strain evidence="3 4">DSM 46887</strain>
    </source>
</reference>
<comment type="caution">
    <text evidence="3">The sequence shown here is derived from an EMBL/GenBank/DDBJ whole genome shotgun (WGS) entry which is preliminary data.</text>
</comment>